<evidence type="ECO:0000259" key="1">
    <source>
        <dbReference type="Pfam" id="PF14267"/>
    </source>
</evidence>
<dbReference type="Proteomes" id="UP001500191">
    <property type="component" value="Unassembled WGS sequence"/>
</dbReference>
<evidence type="ECO:0000313" key="2">
    <source>
        <dbReference type="EMBL" id="GAA0503503.1"/>
    </source>
</evidence>
<dbReference type="RefSeq" id="WP_425544401.1">
    <property type="nucleotide sequence ID" value="NZ_BAAADB010000006.1"/>
</dbReference>
<name>A0ABN1BQR4_9DEIO</name>
<dbReference type="InterPro" id="IPR025579">
    <property type="entry name" value="DUF4357"/>
</dbReference>
<evidence type="ECO:0000313" key="3">
    <source>
        <dbReference type="Proteomes" id="UP001500191"/>
    </source>
</evidence>
<gene>
    <name evidence="2" type="ORF">GCM10008937_08820</name>
</gene>
<reference evidence="2 3" key="1">
    <citation type="journal article" date="2019" name="Int. J. Syst. Evol. Microbiol.">
        <title>The Global Catalogue of Microorganisms (GCM) 10K type strain sequencing project: providing services to taxonomists for standard genome sequencing and annotation.</title>
        <authorList>
            <consortium name="The Broad Institute Genomics Platform"/>
            <consortium name="The Broad Institute Genome Sequencing Center for Infectious Disease"/>
            <person name="Wu L."/>
            <person name="Ma J."/>
        </authorList>
    </citation>
    <scope>NUCLEOTIDE SEQUENCE [LARGE SCALE GENOMIC DNA]</scope>
    <source>
        <strain evidence="2 3">JCM 14368</strain>
    </source>
</reference>
<feature type="domain" description="DUF4357" evidence="1">
    <location>
        <begin position="23"/>
        <end position="76"/>
    </location>
</feature>
<proteinExistence type="predicted"/>
<protein>
    <recommendedName>
        <fullName evidence="1">DUF4357 domain-containing protein</fullName>
    </recommendedName>
</protein>
<sequence length="86" mass="9775">MVSGIVPANYREEPGWKNFNTRRAAWVLDGTLRQINDTQYELTRDCEFTSPSDAACMVCVRPVSGWDAWKDDQGRTAQHYRAAPVP</sequence>
<dbReference type="Pfam" id="PF14267">
    <property type="entry name" value="DUF4357"/>
    <property type="match status" value="1"/>
</dbReference>
<dbReference type="EMBL" id="BAAADB010000006">
    <property type="protein sequence ID" value="GAA0503503.1"/>
    <property type="molecule type" value="Genomic_DNA"/>
</dbReference>
<comment type="caution">
    <text evidence="2">The sequence shown here is derived from an EMBL/GenBank/DDBJ whole genome shotgun (WGS) entry which is preliminary data.</text>
</comment>
<accession>A0ABN1BQR4</accession>
<keyword evidence="3" id="KW-1185">Reference proteome</keyword>
<organism evidence="2 3">
    <name type="scientific">Deinococcus depolymerans</name>
    <dbReference type="NCBI Taxonomy" id="392408"/>
    <lineage>
        <taxon>Bacteria</taxon>
        <taxon>Thermotogati</taxon>
        <taxon>Deinococcota</taxon>
        <taxon>Deinococci</taxon>
        <taxon>Deinococcales</taxon>
        <taxon>Deinococcaceae</taxon>
        <taxon>Deinococcus</taxon>
    </lineage>
</organism>